<organism evidence="2 3">
    <name type="scientific">Desulfovibrio ferrophilus</name>
    <dbReference type="NCBI Taxonomy" id="241368"/>
    <lineage>
        <taxon>Bacteria</taxon>
        <taxon>Pseudomonadati</taxon>
        <taxon>Thermodesulfobacteriota</taxon>
        <taxon>Desulfovibrionia</taxon>
        <taxon>Desulfovibrionales</taxon>
        <taxon>Desulfovibrionaceae</taxon>
        <taxon>Desulfovibrio</taxon>
    </lineage>
</organism>
<protein>
    <recommendedName>
        <fullName evidence="1">RsbT co-antagonist protein RsbRD N-terminal domain-containing protein</fullName>
    </recommendedName>
</protein>
<dbReference type="InterPro" id="IPR025751">
    <property type="entry name" value="RsbRD_N_dom"/>
</dbReference>
<dbReference type="KEGG" id="dfl:DFE_2309"/>
<evidence type="ECO:0000313" key="2">
    <source>
        <dbReference type="EMBL" id="BBD09035.1"/>
    </source>
</evidence>
<dbReference type="EMBL" id="AP017378">
    <property type="protein sequence ID" value="BBD09035.1"/>
    <property type="molecule type" value="Genomic_DNA"/>
</dbReference>
<dbReference type="Proteomes" id="UP000269883">
    <property type="component" value="Chromosome"/>
</dbReference>
<dbReference type="RefSeq" id="WP_126379667.1">
    <property type="nucleotide sequence ID" value="NZ_AP017378.1"/>
</dbReference>
<gene>
    <name evidence="2" type="ORF">DFE_2309</name>
</gene>
<proteinExistence type="predicted"/>
<feature type="domain" description="RsbT co-antagonist protein RsbRD N-terminal" evidence="1">
    <location>
        <begin position="13"/>
        <end position="147"/>
    </location>
</feature>
<dbReference type="OrthoDB" id="1724246at2"/>
<keyword evidence="3" id="KW-1185">Reference proteome</keyword>
<accession>A0A2Z6B0Q0</accession>
<evidence type="ECO:0000313" key="3">
    <source>
        <dbReference type="Proteomes" id="UP000269883"/>
    </source>
</evidence>
<reference evidence="2 3" key="1">
    <citation type="journal article" date="2018" name="Sci. Adv.">
        <title>Multi-heme cytochromes provide a pathway for survival in energy-limited environments.</title>
        <authorList>
            <person name="Deng X."/>
            <person name="Dohmae N."/>
            <person name="Nealson K.H."/>
            <person name="Hashimoto K."/>
            <person name="Okamoto A."/>
        </authorList>
    </citation>
    <scope>NUCLEOTIDE SEQUENCE [LARGE SCALE GENOMIC DNA]</scope>
    <source>
        <strain evidence="2 3">IS5</strain>
    </source>
</reference>
<dbReference type="AlphaFoldDB" id="A0A2Z6B0Q0"/>
<sequence length="172" mass="19879">MHLIDLLRENREAVLERWFDLIVKTYPGLSSMFLHKKHRWGNPVGTNIDGAIAGLFDELLKDEAGEDLAPLIDTVVRIRTVQDYSPSEAVAILIFIKHVVREQFAKQIDAGEVPVSEVLQFESRVDTMMLVAFDIYTKCRNQLFELRLEDFKRHFSGVLRKKGITVDYPKFE</sequence>
<dbReference type="Pfam" id="PF14361">
    <property type="entry name" value="RsbRD_N"/>
    <property type="match status" value="1"/>
</dbReference>
<evidence type="ECO:0000259" key="1">
    <source>
        <dbReference type="Pfam" id="PF14361"/>
    </source>
</evidence>
<name>A0A2Z6B0Q0_9BACT</name>